<keyword evidence="2" id="KW-0268">Exocytosis</keyword>
<name>A0A3P8A6Z3_9BILA</name>
<dbReference type="OrthoDB" id="7976202at2759"/>
<comment type="similarity">
    <text evidence="1">Belongs to the unc-13 family.</text>
</comment>
<dbReference type="Pfam" id="PF00168">
    <property type="entry name" value="C2"/>
    <property type="match status" value="1"/>
</dbReference>
<dbReference type="AlphaFoldDB" id="A0A3P8A6Z3"/>
<dbReference type="PANTHER" id="PTHR45999">
    <property type="entry name" value="UNC-13-4A, ISOFORM B"/>
    <property type="match status" value="1"/>
</dbReference>
<dbReference type="PANTHER" id="PTHR45999:SF4">
    <property type="entry name" value="UNC-13-4A, ISOFORM B"/>
    <property type="match status" value="1"/>
</dbReference>
<dbReference type="InterPro" id="IPR052095">
    <property type="entry name" value="UNC-13_domain"/>
</dbReference>
<gene>
    <name evidence="4" type="ORF">SBAD_LOCUS6051</name>
</gene>
<evidence type="ECO:0000259" key="3">
    <source>
        <dbReference type="PROSITE" id="PS50004"/>
    </source>
</evidence>
<protein>
    <recommendedName>
        <fullName evidence="3">C2 domain-containing protein</fullName>
    </recommendedName>
</protein>
<feature type="domain" description="C2" evidence="3">
    <location>
        <begin position="40"/>
        <end position="164"/>
    </location>
</feature>
<dbReference type="PROSITE" id="PS50004">
    <property type="entry name" value="C2"/>
    <property type="match status" value="1"/>
</dbReference>
<keyword evidence="5" id="KW-1185">Reference proteome</keyword>
<evidence type="ECO:0000256" key="2">
    <source>
        <dbReference type="ARBA" id="ARBA00022483"/>
    </source>
</evidence>
<dbReference type="InterPro" id="IPR035892">
    <property type="entry name" value="C2_domain_sf"/>
</dbReference>
<dbReference type="Proteomes" id="UP000270296">
    <property type="component" value="Unassembled WGS sequence"/>
</dbReference>
<evidence type="ECO:0000256" key="1">
    <source>
        <dbReference type="ARBA" id="ARBA00005823"/>
    </source>
</evidence>
<dbReference type="InterPro" id="IPR000008">
    <property type="entry name" value="C2_dom"/>
</dbReference>
<dbReference type="SUPFAM" id="SSF49562">
    <property type="entry name" value="C2 domain (Calcium/lipid-binding domain, CaLB)"/>
    <property type="match status" value="1"/>
</dbReference>
<sequence length="194" mass="22058">MVEHIPNRDPCRACPRFSFSRRSIEQVVAISPSFGSIRHTCQSHCFSALLRLIICVQWTVSVIGAEKLTPLDKNGLCDPYVIVELVPSFAFPCSSLYKTKTVMKSLNPIFDETFQFTLPDDVPDDAWLHLIVMDYDFILSDDFAGETFLSLSQLINKKAVKQSHTLRTSLSKIARPNDKTAQDFLNRVRSIQRM</sequence>
<evidence type="ECO:0000313" key="5">
    <source>
        <dbReference type="Proteomes" id="UP000270296"/>
    </source>
</evidence>
<dbReference type="SMART" id="SM00239">
    <property type="entry name" value="C2"/>
    <property type="match status" value="1"/>
</dbReference>
<dbReference type="PRINTS" id="PR00360">
    <property type="entry name" value="C2DOMAIN"/>
</dbReference>
<dbReference type="EMBL" id="UZAM01009456">
    <property type="protein sequence ID" value="VDP09082.1"/>
    <property type="molecule type" value="Genomic_DNA"/>
</dbReference>
<dbReference type="Gene3D" id="2.60.40.150">
    <property type="entry name" value="C2 domain"/>
    <property type="match status" value="1"/>
</dbReference>
<proteinExistence type="inferred from homology"/>
<dbReference type="GO" id="GO:0099503">
    <property type="term" value="C:secretory vesicle"/>
    <property type="evidence" value="ECO:0007669"/>
    <property type="project" value="TreeGrafter"/>
</dbReference>
<reference evidence="4 5" key="1">
    <citation type="submission" date="2018-11" db="EMBL/GenBank/DDBJ databases">
        <authorList>
            <consortium name="Pathogen Informatics"/>
        </authorList>
    </citation>
    <scope>NUCLEOTIDE SEQUENCE [LARGE SCALE GENOMIC DNA]</scope>
</reference>
<accession>A0A3P8A6Z3</accession>
<evidence type="ECO:0000313" key="4">
    <source>
        <dbReference type="EMBL" id="VDP09082.1"/>
    </source>
</evidence>
<organism evidence="4 5">
    <name type="scientific">Soboliphyme baturini</name>
    <dbReference type="NCBI Taxonomy" id="241478"/>
    <lineage>
        <taxon>Eukaryota</taxon>
        <taxon>Metazoa</taxon>
        <taxon>Ecdysozoa</taxon>
        <taxon>Nematoda</taxon>
        <taxon>Enoplea</taxon>
        <taxon>Dorylaimia</taxon>
        <taxon>Dioctophymatida</taxon>
        <taxon>Dioctophymatoidea</taxon>
        <taxon>Soboliphymatidae</taxon>
        <taxon>Soboliphyme</taxon>
    </lineage>
</organism>
<dbReference type="GO" id="GO:0006887">
    <property type="term" value="P:exocytosis"/>
    <property type="evidence" value="ECO:0007669"/>
    <property type="project" value="UniProtKB-KW"/>
</dbReference>